<organism evidence="1 2">
    <name type="scientific">Phrynosoma platyrhinos</name>
    <name type="common">Desert horned lizard</name>
    <dbReference type="NCBI Taxonomy" id="52577"/>
    <lineage>
        <taxon>Eukaryota</taxon>
        <taxon>Metazoa</taxon>
        <taxon>Chordata</taxon>
        <taxon>Craniata</taxon>
        <taxon>Vertebrata</taxon>
        <taxon>Euteleostomi</taxon>
        <taxon>Lepidosauria</taxon>
        <taxon>Squamata</taxon>
        <taxon>Bifurcata</taxon>
        <taxon>Unidentata</taxon>
        <taxon>Episquamata</taxon>
        <taxon>Toxicofera</taxon>
        <taxon>Iguania</taxon>
        <taxon>Phrynosomatidae</taxon>
        <taxon>Phrynosomatinae</taxon>
        <taxon>Phrynosoma</taxon>
    </lineage>
</organism>
<gene>
    <name evidence="1" type="ORF">JD844_004926</name>
</gene>
<evidence type="ECO:0000313" key="2">
    <source>
        <dbReference type="Proteomes" id="UP000826234"/>
    </source>
</evidence>
<sequence length="115" mass="12718">MLAGFISFLTDSQQSIGGKDLKTSVIPRYGQRMSSIHTLHFFIFRTCILPPQQPFPNQKGELKFLEASNVPILLQPKVQGLTLVSVFVGMVRVIQLSHHNGTQCGVLLDALMVPV</sequence>
<accession>A0ABQ7SDX4</accession>
<reference evidence="1 2" key="1">
    <citation type="journal article" date="2022" name="Gigascience">
        <title>A chromosome-level genome assembly and annotation of the desert horned lizard, Phrynosoma platyrhinos, provides insight into chromosomal rearrangements among reptiles.</title>
        <authorList>
            <person name="Koochekian N."/>
            <person name="Ascanio A."/>
            <person name="Farleigh K."/>
            <person name="Card D.C."/>
            <person name="Schield D.R."/>
            <person name="Castoe T.A."/>
            <person name="Jezkova T."/>
        </authorList>
    </citation>
    <scope>NUCLEOTIDE SEQUENCE [LARGE SCALE GENOMIC DNA]</scope>
    <source>
        <strain evidence="1">NK-2021</strain>
    </source>
</reference>
<dbReference type="Proteomes" id="UP000826234">
    <property type="component" value="Unassembled WGS sequence"/>
</dbReference>
<keyword evidence="2" id="KW-1185">Reference proteome</keyword>
<proteinExistence type="predicted"/>
<comment type="caution">
    <text evidence="1">The sequence shown here is derived from an EMBL/GenBank/DDBJ whole genome shotgun (WGS) entry which is preliminary data.</text>
</comment>
<dbReference type="EMBL" id="JAIPUX010005291">
    <property type="protein sequence ID" value="KAH0615538.1"/>
    <property type="molecule type" value="Genomic_DNA"/>
</dbReference>
<protein>
    <submittedName>
        <fullName evidence="1">Uncharacterized protein</fullName>
    </submittedName>
</protein>
<evidence type="ECO:0000313" key="1">
    <source>
        <dbReference type="EMBL" id="KAH0615538.1"/>
    </source>
</evidence>
<name>A0ABQ7SDX4_PHRPL</name>